<dbReference type="Proteomes" id="UP000009026">
    <property type="component" value="Chromosome"/>
</dbReference>
<dbReference type="AlphaFoldDB" id="A0A0H4WUU6"/>
<proteinExistence type="predicted"/>
<evidence type="ECO:0000313" key="1">
    <source>
        <dbReference type="EMBL" id="AKQ67196.1"/>
    </source>
</evidence>
<sequence length="41" mass="4569">MGHVAEEDFSLTRSRIAGTQEGRVGRSIRFQEHRSLLGRGA</sequence>
<dbReference type="KEGG" id="mym:A176_004108"/>
<name>A0A0H4WUU6_9BACT</name>
<gene>
    <name evidence="1" type="ORF">A176_004108</name>
</gene>
<protein>
    <submittedName>
        <fullName evidence="1">Uncharacterized protein</fullName>
    </submittedName>
</protein>
<accession>A0A0H4WUU6</accession>
<dbReference type="EMBL" id="CP012109">
    <property type="protein sequence ID" value="AKQ67196.1"/>
    <property type="molecule type" value="Genomic_DNA"/>
</dbReference>
<keyword evidence="2" id="KW-1185">Reference proteome</keyword>
<organism evidence="1 2">
    <name type="scientific">Pseudomyxococcus hansupus</name>
    <dbReference type="NCBI Taxonomy" id="1297742"/>
    <lineage>
        <taxon>Bacteria</taxon>
        <taxon>Pseudomonadati</taxon>
        <taxon>Myxococcota</taxon>
        <taxon>Myxococcia</taxon>
        <taxon>Myxococcales</taxon>
        <taxon>Cystobacterineae</taxon>
        <taxon>Myxococcaceae</taxon>
        <taxon>Pseudomyxococcus</taxon>
    </lineage>
</organism>
<reference evidence="1 2" key="1">
    <citation type="journal article" date="2016" name="PLoS ONE">
        <title>Complete Genome Sequence and Comparative Genomics of a Novel Myxobacterium Myxococcus hansupus.</title>
        <authorList>
            <person name="Sharma G."/>
            <person name="Narwani T."/>
            <person name="Subramanian S."/>
        </authorList>
    </citation>
    <scope>NUCLEOTIDE SEQUENCE [LARGE SCALE GENOMIC DNA]</scope>
    <source>
        <strain evidence="2">mixupus</strain>
    </source>
</reference>
<evidence type="ECO:0000313" key="2">
    <source>
        <dbReference type="Proteomes" id="UP000009026"/>
    </source>
</evidence>